<dbReference type="RefSeq" id="WP_133495900.1">
    <property type="nucleotide sequence ID" value="NZ_BMLU01000007.1"/>
</dbReference>
<protein>
    <submittedName>
        <fullName evidence="3">Tape measure domain-containing protein</fullName>
    </submittedName>
</protein>
<organism evidence="3 4">
    <name type="scientific">Stakelama pacifica</name>
    <dbReference type="NCBI Taxonomy" id="517720"/>
    <lineage>
        <taxon>Bacteria</taxon>
        <taxon>Pseudomonadati</taxon>
        <taxon>Pseudomonadota</taxon>
        <taxon>Alphaproteobacteria</taxon>
        <taxon>Sphingomonadales</taxon>
        <taxon>Sphingomonadaceae</taxon>
        <taxon>Stakelama</taxon>
    </lineage>
</organism>
<dbReference type="NCBIfam" id="TIGR02675">
    <property type="entry name" value="tape_meas_nterm"/>
    <property type="match status" value="1"/>
</dbReference>
<sequence>MAEVDPVILELRAENAKFKAELRSTARMVDSSVTDMDRRFRRLEDTVDRSGARMVGGLNSIKRAAIGLFAGISTIALAREFLRLTDASKQLEAQLRLATRESGNFGQAQRDVERIAQETRNGLEETAQLYATFQRNAVQLGITQEQAARATETVTKSFQISGASAEEAAGGLRQFLQGLQSGTLRGEELNSVLENAPRLAKLLADSLNVTIGQLRAMGAAGELSADKLIKALTERRYTDQIDSEFKELPVTFDQAMTQVRNAAIVTFGAFDRGGEFSSMLASFFSDGSEGFASLADSAEQAGIDIRAAFEGLASVFEPMVAAAQSAFGQINQNAQSSAEYVFGLFDTIDTIRNAPFVAAKSIQGGLKQAGVSLPDSVFVPGDYQSSQFGKRFRDAFKKSQSRGQTKAAERAIEAATSGNPLFSADFIASGGKLPPPPRPVAVSSTGTGGKKKRGPSAETIAKREEAARRAALRDDLQFEDEKRAANIDLLRAKQAVAVAADTIADYERDQIEAERQRRNASYDAAVKMGELTEARAEELKTVNDQIAAQDQLLINLREADRRQKEALDIAAADRENTMEIAQVQASIADTVQKRRDAALRLLDLELEQERARQEGIIASRTATEAEKEIARRRLEALGGIAAARTEAINQQYAGPLERYRQSMRDPRTQVEDAVVQQLESVNRGITDAITKKIGVKDPLLESLLDIFIQQTILRPFMDALSGASQQKSGIGGFFGGLVSSISSIFGGSSKAGFTQGPAARTTPGIGDSLARFANGGSMMIGGNGGMDQNVLSLNGKPVARVSRGETLNVVPNARASRNTGAMVISAPQFNLRGAVVTAELYADMQRISNESAERAGKASYRQSMKDVGTALQHKQKYGTSRF</sequence>
<evidence type="ECO:0000259" key="2">
    <source>
        <dbReference type="Pfam" id="PF20155"/>
    </source>
</evidence>
<dbReference type="EMBL" id="SNWD01000007">
    <property type="protein sequence ID" value="TDN81790.1"/>
    <property type="molecule type" value="Genomic_DNA"/>
</dbReference>
<dbReference type="InterPro" id="IPR013491">
    <property type="entry name" value="Tape_meas_N"/>
</dbReference>
<name>A0A4R6FLI1_9SPHN</name>
<evidence type="ECO:0000313" key="4">
    <source>
        <dbReference type="Proteomes" id="UP000295493"/>
    </source>
</evidence>
<dbReference type="Proteomes" id="UP000295493">
    <property type="component" value="Unassembled WGS sequence"/>
</dbReference>
<dbReference type="AlphaFoldDB" id="A0A4R6FLI1"/>
<evidence type="ECO:0000256" key="1">
    <source>
        <dbReference type="SAM" id="MobiDB-lite"/>
    </source>
</evidence>
<evidence type="ECO:0000313" key="3">
    <source>
        <dbReference type="EMBL" id="TDN81790.1"/>
    </source>
</evidence>
<gene>
    <name evidence="3" type="ORF">EV664_107192</name>
</gene>
<accession>A0A4R6FLI1</accession>
<dbReference type="Pfam" id="PF20155">
    <property type="entry name" value="TMP_3"/>
    <property type="match status" value="1"/>
</dbReference>
<feature type="region of interest" description="Disordered" evidence="1">
    <location>
        <begin position="427"/>
        <end position="461"/>
    </location>
</feature>
<feature type="domain" description="Tape measure protein N-terminal" evidence="2">
    <location>
        <begin position="79"/>
        <end position="271"/>
    </location>
</feature>
<dbReference type="OrthoDB" id="79849at2"/>
<keyword evidence="4" id="KW-1185">Reference proteome</keyword>
<reference evidence="3 4" key="1">
    <citation type="submission" date="2019-03" db="EMBL/GenBank/DDBJ databases">
        <title>Genomic Encyclopedia of Type Strains, Phase IV (KMG-IV): sequencing the most valuable type-strain genomes for metagenomic binning, comparative biology and taxonomic classification.</title>
        <authorList>
            <person name="Goeker M."/>
        </authorList>
    </citation>
    <scope>NUCLEOTIDE SEQUENCE [LARGE SCALE GENOMIC DNA]</scope>
    <source>
        <strain evidence="3 4">DSM 25059</strain>
    </source>
</reference>
<comment type="caution">
    <text evidence="3">The sequence shown here is derived from an EMBL/GenBank/DDBJ whole genome shotgun (WGS) entry which is preliminary data.</text>
</comment>
<proteinExistence type="predicted"/>